<keyword evidence="2 7" id="KW-1003">Cell membrane</keyword>
<dbReference type="EC" id="2.5.1.145" evidence="7"/>
<comment type="subcellular location">
    <subcellularLocation>
        <location evidence="7">Cell membrane</location>
        <topology evidence="7">Multi-pass membrane protein</topology>
    </subcellularLocation>
</comment>
<feature type="transmembrane region" description="Helical" evidence="7">
    <location>
        <begin position="259"/>
        <end position="278"/>
    </location>
</feature>
<dbReference type="GO" id="GO:0008961">
    <property type="term" value="F:phosphatidylglycerol-prolipoprotein diacylglyceryl transferase activity"/>
    <property type="evidence" value="ECO:0007669"/>
    <property type="project" value="UniProtKB-UniRule"/>
</dbReference>
<name>A0A329TQS5_9FIRM</name>
<dbReference type="PROSITE" id="PS01311">
    <property type="entry name" value="LGT"/>
    <property type="match status" value="1"/>
</dbReference>
<organism evidence="8 9">
    <name type="scientific">Faecalibacterium prausnitzii</name>
    <dbReference type="NCBI Taxonomy" id="853"/>
    <lineage>
        <taxon>Bacteria</taxon>
        <taxon>Bacillati</taxon>
        <taxon>Bacillota</taxon>
        <taxon>Clostridia</taxon>
        <taxon>Eubacteriales</taxon>
        <taxon>Oscillospiraceae</taxon>
        <taxon>Faecalibacterium</taxon>
    </lineage>
</organism>
<dbReference type="PANTHER" id="PTHR30589">
    <property type="entry name" value="PROLIPOPROTEIN DIACYLGLYCERYL TRANSFERASE"/>
    <property type="match status" value="1"/>
</dbReference>
<dbReference type="InterPro" id="IPR001640">
    <property type="entry name" value="Lgt"/>
</dbReference>
<feature type="transmembrane region" description="Helical" evidence="7">
    <location>
        <begin position="31"/>
        <end position="50"/>
    </location>
</feature>
<dbReference type="UniPathway" id="UPA00664"/>
<dbReference type="RefSeq" id="WP_112114708.1">
    <property type="nucleotide sequence ID" value="NZ_PRKZ01000001.1"/>
</dbReference>
<feature type="transmembrane region" description="Helical" evidence="7">
    <location>
        <begin position="62"/>
        <end position="84"/>
    </location>
</feature>
<keyword evidence="6 7" id="KW-0472">Membrane</keyword>
<evidence type="ECO:0000313" key="8">
    <source>
        <dbReference type="EMBL" id="RAW52111.1"/>
    </source>
</evidence>
<protein>
    <recommendedName>
        <fullName evidence="7">Phosphatidylglycerol--prolipoprotein diacylglyceryl transferase</fullName>
        <ecNumber evidence="7">2.5.1.145</ecNumber>
    </recommendedName>
</protein>
<feature type="transmembrane region" description="Helical" evidence="7">
    <location>
        <begin position="199"/>
        <end position="217"/>
    </location>
</feature>
<dbReference type="AlphaFoldDB" id="A0A329TQS5"/>
<evidence type="ECO:0000313" key="9">
    <source>
        <dbReference type="Proteomes" id="UP000251634"/>
    </source>
</evidence>
<dbReference type="GO" id="GO:0005886">
    <property type="term" value="C:plasma membrane"/>
    <property type="evidence" value="ECO:0007669"/>
    <property type="project" value="UniProtKB-SubCell"/>
</dbReference>
<dbReference type="Proteomes" id="UP000251634">
    <property type="component" value="Unassembled WGS sequence"/>
</dbReference>
<sequence>MTSLTNLVQFPGLGLEFTINRVAFSIGEIHIYWYGVCIAVGLCLALVFAFRHCQEFGVDPDAMVDVILIGVVLGIASARAYYVAMAPFEYESIWEMLAIRDGGLAIYGGVIGGFLFGGLACKWRGVPVLPMFDLTAMGFLIGQGCGRWGNFFNQEAFGCNTTLPWGMYSEATRNYLMGSTVTAQKGVVIDPNLPVHPTFLYESIWCFVGFALLYFYLKKRKFNGDITLRYLIWYGAGRFWIEALRTDSLMLVPSIGLRVSQLVAGLAVIVGLALEIYLTRKYKDKPLMVPLALNADNRAKKKKLDGPIAFFGPESSLPASASRTEFLEKTAAWNKEVGEILDENLARQQKNG</sequence>
<keyword evidence="5 7" id="KW-1133">Transmembrane helix</keyword>
<evidence type="ECO:0000256" key="7">
    <source>
        <dbReference type="HAMAP-Rule" id="MF_01147"/>
    </source>
</evidence>
<feature type="transmembrane region" description="Helical" evidence="7">
    <location>
        <begin position="104"/>
        <end position="121"/>
    </location>
</feature>
<keyword evidence="4 7" id="KW-0812">Transmembrane</keyword>
<keyword evidence="8" id="KW-0449">Lipoprotein</keyword>
<evidence type="ECO:0000256" key="1">
    <source>
        <dbReference type="ARBA" id="ARBA00007150"/>
    </source>
</evidence>
<comment type="catalytic activity">
    <reaction evidence="7">
        <text>L-cysteinyl-[prolipoprotein] + a 1,2-diacyl-sn-glycero-3-phospho-(1'-sn-glycerol) = an S-1,2-diacyl-sn-glyceryl-L-cysteinyl-[prolipoprotein] + sn-glycerol 1-phosphate + H(+)</text>
        <dbReference type="Rhea" id="RHEA:56712"/>
        <dbReference type="Rhea" id="RHEA-COMP:14679"/>
        <dbReference type="Rhea" id="RHEA-COMP:14680"/>
        <dbReference type="ChEBI" id="CHEBI:15378"/>
        <dbReference type="ChEBI" id="CHEBI:29950"/>
        <dbReference type="ChEBI" id="CHEBI:57685"/>
        <dbReference type="ChEBI" id="CHEBI:64716"/>
        <dbReference type="ChEBI" id="CHEBI:140658"/>
        <dbReference type="EC" id="2.5.1.145"/>
    </reaction>
</comment>
<evidence type="ECO:0000256" key="3">
    <source>
        <dbReference type="ARBA" id="ARBA00022679"/>
    </source>
</evidence>
<accession>A0A329TQS5</accession>
<dbReference type="GO" id="GO:0042158">
    <property type="term" value="P:lipoprotein biosynthetic process"/>
    <property type="evidence" value="ECO:0007669"/>
    <property type="project" value="UniProtKB-UniRule"/>
</dbReference>
<evidence type="ECO:0000256" key="2">
    <source>
        <dbReference type="ARBA" id="ARBA00022475"/>
    </source>
</evidence>
<comment type="pathway">
    <text evidence="7">Protein modification; lipoprotein biosynthesis (diacylglyceryl transfer).</text>
</comment>
<evidence type="ECO:0000256" key="5">
    <source>
        <dbReference type="ARBA" id="ARBA00022989"/>
    </source>
</evidence>
<dbReference type="PANTHER" id="PTHR30589:SF0">
    <property type="entry name" value="PHOSPHATIDYLGLYCEROL--PROLIPOPROTEIN DIACYLGLYCERYL TRANSFERASE"/>
    <property type="match status" value="1"/>
</dbReference>
<dbReference type="Pfam" id="PF01790">
    <property type="entry name" value="LGT"/>
    <property type="match status" value="1"/>
</dbReference>
<proteinExistence type="inferred from homology"/>
<comment type="similarity">
    <text evidence="1 7">Belongs to the Lgt family.</text>
</comment>
<dbReference type="EMBL" id="PRKZ01000001">
    <property type="protein sequence ID" value="RAW52111.1"/>
    <property type="molecule type" value="Genomic_DNA"/>
</dbReference>
<evidence type="ECO:0000256" key="4">
    <source>
        <dbReference type="ARBA" id="ARBA00022692"/>
    </source>
</evidence>
<evidence type="ECO:0000256" key="6">
    <source>
        <dbReference type="ARBA" id="ARBA00023136"/>
    </source>
</evidence>
<comment type="caution">
    <text evidence="8">The sequence shown here is derived from an EMBL/GenBank/DDBJ whole genome shotgun (WGS) entry which is preliminary data.</text>
</comment>
<keyword evidence="3 7" id="KW-0808">Transferase</keyword>
<gene>
    <name evidence="7 8" type="primary">lgt</name>
    <name evidence="8" type="ORF">C4N25_01470</name>
</gene>
<dbReference type="HAMAP" id="MF_01147">
    <property type="entry name" value="Lgt"/>
    <property type="match status" value="1"/>
</dbReference>
<comment type="function">
    <text evidence="7">Catalyzes the transfer of the diacylglyceryl group from phosphatidylglycerol to the sulfhydryl group of the N-terminal cysteine of a prolipoprotein, the first step in the formation of mature lipoproteins.</text>
</comment>
<reference evidence="8 9" key="1">
    <citation type="submission" date="2018-02" db="EMBL/GenBank/DDBJ databases">
        <title>Complete genome sequencing of Faecalibacterium prausnitzii strains isolated from the human gut.</title>
        <authorList>
            <person name="Fitzgerald B.C."/>
            <person name="Shkoporov A.N."/>
            <person name="Ross P.R."/>
            <person name="Hill C."/>
        </authorList>
    </citation>
    <scope>NUCLEOTIDE SEQUENCE [LARGE SCALE GENOMIC DNA]</scope>
    <source>
        <strain evidence="8 9">APC942/8-14-2</strain>
    </source>
</reference>
<dbReference type="NCBIfam" id="TIGR00544">
    <property type="entry name" value="lgt"/>
    <property type="match status" value="1"/>
</dbReference>
<feature type="binding site" evidence="7">
    <location>
        <position position="147"/>
    </location>
    <ligand>
        <name>a 1,2-diacyl-sn-glycero-3-phospho-(1'-sn-glycerol)</name>
        <dbReference type="ChEBI" id="CHEBI:64716"/>
    </ligand>
</feature>